<dbReference type="EMBL" id="BQXY01000003">
    <property type="protein sequence ID" value="GKU25714.1"/>
    <property type="molecule type" value="Genomic_DNA"/>
</dbReference>
<evidence type="ECO:0000256" key="5">
    <source>
        <dbReference type="RuleBase" id="RU004504"/>
    </source>
</evidence>
<dbReference type="Gene3D" id="3.40.640.10">
    <property type="entry name" value="Type I PLP-dependent aspartate aminotransferase-like (Major domain)"/>
    <property type="match status" value="1"/>
</dbReference>
<evidence type="ECO:0000313" key="8">
    <source>
        <dbReference type="Proteomes" id="UP001057868"/>
    </source>
</evidence>
<dbReference type="AlphaFoldDB" id="A0A9W5Y344"/>
<comment type="cofactor">
    <cofactor evidence="1 5">
        <name>pyridoxal 5'-phosphate</name>
        <dbReference type="ChEBI" id="CHEBI:597326"/>
    </cofactor>
</comment>
<dbReference type="PANTHER" id="PTHR43586">
    <property type="entry name" value="CYSTEINE DESULFURASE"/>
    <property type="match status" value="1"/>
</dbReference>
<dbReference type="PANTHER" id="PTHR43586:SF8">
    <property type="entry name" value="CYSTEINE DESULFURASE 1, CHLOROPLASTIC"/>
    <property type="match status" value="1"/>
</dbReference>
<protein>
    <submittedName>
        <fullName evidence="7">Class V aminotransferase</fullName>
    </submittedName>
</protein>
<dbReference type="SUPFAM" id="SSF53383">
    <property type="entry name" value="PLP-dependent transferases"/>
    <property type="match status" value="1"/>
</dbReference>
<dbReference type="PROSITE" id="PS00595">
    <property type="entry name" value="AA_TRANSFER_CLASS_5"/>
    <property type="match status" value="1"/>
</dbReference>
<dbReference type="InterPro" id="IPR015421">
    <property type="entry name" value="PyrdxlP-dep_Trfase_major"/>
</dbReference>
<keyword evidence="7" id="KW-0032">Aminotransferase</keyword>
<evidence type="ECO:0000313" key="7">
    <source>
        <dbReference type="EMBL" id="GKU25714.1"/>
    </source>
</evidence>
<evidence type="ECO:0000256" key="4">
    <source>
        <dbReference type="ARBA" id="ARBA00050776"/>
    </source>
</evidence>
<accession>A0A9W5Y344</accession>
<evidence type="ECO:0000259" key="6">
    <source>
        <dbReference type="Pfam" id="PF00266"/>
    </source>
</evidence>
<comment type="catalytic activity">
    <reaction evidence="4">
        <text>(sulfur carrier)-H + L-cysteine = (sulfur carrier)-SH + L-alanine</text>
        <dbReference type="Rhea" id="RHEA:43892"/>
        <dbReference type="Rhea" id="RHEA-COMP:14737"/>
        <dbReference type="Rhea" id="RHEA-COMP:14739"/>
        <dbReference type="ChEBI" id="CHEBI:29917"/>
        <dbReference type="ChEBI" id="CHEBI:35235"/>
        <dbReference type="ChEBI" id="CHEBI:57972"/>
        <dbReference type="ChEBI" id="CHEBI:64428"/>
        <dbReference type="EC" id="2.8.1.7"/>
    </reaction>
</comment>
<gene>
    <name evidence="7" type="ORF">CFOLD11_25400</name>
</gene>
<feature type="domain" description="Aminotransferase class V" evidence="6">
    <location>
        <begin position="31"/>
        <end position="422"/>
    </location>
</feature>
<dbReference type="GO" id="GO:0031071">
    <property type="term" value="F:cysteine desulfurase activity"/>
    <property type="evidence" value="ECO:0007669"/>
    <property type="project" value="UniProtKB-EC"/>
</dbReference>
<dbReference type="Gene3D" id="3.90.1150.10">
    <property type="entry name" value="Aspartate Aminotransferase, domain 1"/>
    <property type="match status" value="1"/>
</dbReference>
<keyword evidence="7" id="KW-0808">Transferase</keyword>
<dbReference type="Proteomes" id="UP001057868">
    <property type="component" value="Unassembled WGS sequence"/>
</dbReference>
<evidence type="ECO:0000256" key="2">
    <source>
        <dbReference type="ARBA" id="ARBA00010447"/>
    </source>
</evidence>
<reference evidence="7" key="1">
    <citation type="journal article" date="2023" name="Int. J. Syst. Evol. Microbiol.">
        <title>&lt;i&gt;Clostridium folliculivorans&lt;/i&gt; sp. nov., isolated from soil samples of an organic paddy in Japan.</title>
        <authorList>
            <person name="Tazawa J."/>
            <person name="Kobayashi H."/>
            <person name="Tanizawa Y."/>
            <person name="Uchino A."/>
            <person name="Tanaka F."/>
            <person name="Urashima Y."/>
            <person name="Miura S."/>
            <person name="Sakamoto M."/>
            <person name="Ohkuma M."/>
            <person name="Tohno M."/>
        </authorList>
    </citation>
    <scope>NUCLEOTIDE SEQUENCE</scope>
    <source>
        <strain evidence="7">D1-1</strain>
    </source>
</reference>
<comment type="caution">
    <text evidence="7">The sequence shown here is derived from an EMBL/GenBank/DDBJ whole genome shotgun (WGS) entry which is preliminary data.</text>
</comment>
<dbReference type="Pfam" id="PF00266">
    <property type="entry name" value="Aminotran_5"/>
    <property type="match status" value="1"/>
</dbReference>
<evidence type="ECO:0000256" key="3">
    <source>
        <dbReference type="ARBA" id="ARBA00022898"/>
    </source>
</evidence>
<dbReference type="InterPro" id="IPR000192">
    <property type="entry name" value="Aminotrans_V_dom"/>
</dbReference>
<dbReference type="InterPro" id="IPR020578">
    <property type="entry name" value="Aminotrans_V_PyrdxlP_BS"/>
</dbReference>
<dbReference type="InterPro" id="IPR015424">
    <property type="entry name" value="PyrdxlP-dep_Trfase"/>
</dbReference>
<keyword evidence="8" id="KW-1185">Reference proteome</keyword>
<evidence type="ECO:0000256" key="1">
    <source>
        <dbReference type="ARBA" id="ARBA00001933"/>
    </source>
</evidence>
<keyword evidence="3" id="KW-0663">Pyridoxal phosphate</keyword>
<sequence>MMKKREMNFRELFLGMEQAIPLANGRKITPINFDNAATTPAMKQVLHCVNKFLPLYGSIGRGKGYKSKVSTELYNDARDEILKFFNLSDRDDYTVIFVKNTTEGINTLVNILIEDSSEIVLTTRMEHHSNDLPWREKCVVEYVEVDDNGRLKIDQFQERLDKAKGSIKLVSVTGASNVTGYINDIHKIAKIAHKNGAEIIVDGAQLVPHRKVDMNYTDEDEDDDIDYLVFSAHKMYAPFGSGAIVGKKNKFNNSLPLLKGGGTVDIVTDDEVYWLDAPERDEGGTPNVLGVIALVAAIYEFNRIGFNNIEEHEDLLRDYLSEGLRSMPDVITYGDLNDKNKLGLVSINLKNIYHEDLAGMLSDLRGIAVRSGCFCAQPYAKRLLDVTDEEVLSFIRGNRGRKPGMVRISFGMYNTINEINEFLNVLEYIIRKHLY</sequence>
<dbReference type="InterPro" id="IPR015422">
    <property type="entry name" value="PyrdxlP-dep_Trfase_small"/>
</dbReference>
<comment type="similarity">
    <text evidence="2">Belongs to the class-V pyridoxal-phosphate-dependent aminotransferase family. Csd subfamily.</text>
</comment>
<name>A0A9W5Y344_9CLOT</name>
<organism evidence="7 8">
    <name type="scientific">Clostridium folliculivorans</name>
    <dbReference type="NCBI Taxonomy" id="2886038"/>
    <lineage>
        <taxon>Bacteria</taxon>
        <taxon>Bacillati</taxon>
        <taxon>Bacillota</taxon>
        <taxon>Clostridia</taxon>
        <taxon>Eubacteriales</taxon>
        <taxon>Clostridiaceae</taxon>
        <taxon>Clostridium</taxon>
    </lineage>
</organism>
<proteinExistence type="inferred from homology"/>
<dbReference type="GO" id="GO:0008483">
    <property type="term" value="F:transaminase activity"/>
    <property type="evidence" value="ECO:0007669"/>
    <property type="project" value="UniProtKB-KW"/>
</dbReference>
<dbReference type="RefSeq" id="WP_261852656.1">
    <property type="nucleotide sequence ID" value="NZ_BQXY01000003.1"/>
</dbReference>